<protein>
    <recommendedName>
        <fullName evidence="1">Ku70/Ku80 N-terminal alpha/beta domain-containing protein</fullName>
    </recommendedName>
</protein>
<dbReference type="PANTHER" id="PTHR12604">
    <property type="entry name" value="KU AUTOANTIGEN DNA HELICASE"/>
    <property type="match status" value="1"/>
</dbReference>
<organism evidence="2 3">
    <name type="scientific">Scyliorhinus torazame</name>
    <name type="common">Cloudy catshark</name>
    <name type="synonym">Catulus torazame</name>
    <dbReference type="NCBI Taxonomy" id="75743"/>
    <lineage>
        <taxon>Eukaryota</taxon>
        <taxon>Metazoa</taxon>
        <taxon>Chordata</taxon>
        <taxon>Craniata</taxon>
        <taxon>Vertebrata</taxon>
        <taxon>Chondrichthyes</taxon>
        <taxon>Elasmobranchii</taxon>
        <taxon>Galeomorphii</taxon>
        <taxon>Galeoidea</taxon>
        <taxon>Carcharhiniformes</taxon>
        <taxon>Scyliorhinidae</taxon>
        <taxon>Scyliorhinus</taxon>
    </lineage>
</organism>
<dbReference type="GO" id="GO:0000723">
    <property type="term" value="P:telomere maintenance"/>
    <property type="evidence" value="ECO:0007669"/>
    <property type="project" value="TreeGrafter"/>
</dbReference>
<dbReference type="EMBL" id="BFAA01020168">
    <property type="protein sequence ID" value="GCB81398.1"/>
    <property type="molecule type" value="Genomic_DNA"/>
</dbReference>
<sequence>SAIVLCWDVGFTTRNSPPGEETPFDQAQKVVLMFVQRQVFAETKDETALVLFGTDGTSNPLATADQYQNITVHRNLMIPDFDFLEDVQGGIRASDHQADSILLITAV</sequence>
<dbReference type="SUPFAM" id="SSF53300">
    <property type="entry name" value="vWA-like"/>
    <property type="match status" value="1"/>
</dbReference>
<evidence type="ECO:0000313" key="2">
    <source>
        <dbReference type="EMBL" id="GCB81398.1"/>
    </source>
</evidence>
<comment type="caution">
    <text evidence="2">The sequence shown here is derived from an EMBL/GenBank/DDBJ whole genome shotgun (WGS) entry which is preliminary data.</text>
</comment>
<dbReference type="GO" id="GO:0043564">
    <property type="term" value="C:Ku70:Ku80 complex"/>
    <property type="evidence" value="ECO:0007669"/>
    <property type="project" value="TreeGrafter"/>
</dbReference>
<dbReference type="Pfam" id="PF03731">
    <property type="entry name" value="Ku_N"/>
    <property type="match status" value="1"/>
</dbReference>
<evidence type="ECO:0000313" key="3">
    <source>
        <dbReference type="Proteomes" id="UP000288216"/>
    </source>
</evidence>
<name>A0A401Q7Q1_SCYTO</name>
<reference evidence="2 3" key="1">
    <citation type="journal article" date="2018" name="Nat. Ecol. Evol.">
        <title>Shark genomes provide insights into elasmobranch evolution and the origin of vertebrates.</title>
        <authorList>
            <person name="Hara Y"/>
            <person name="Yamaguchi K"/>
            <person name="Onimaru K"/>
            <person name="Kadota M"/>
            <person name="Koyanagi M"/>
            <person name="Keeley SD"/>
            <person name="Tatsumi K"/>
            <person name="Tanaka K"/>
            <person name="Motone F"/>
            <person name="Kageyama Y"/>
            <person name="Nozu R"/>
            <person name="Adachi N"/>
            <person name="Nishimura O"/>
            <person name="Nakagawa R"/>
            <person name="Tanegashima C"/>
            <person name="Kiyatake I"/>
            <person name="Matsumoto R"/>
            <person name="Murakumo K"/>
            <person name="Nishida K"/>
            <person name="Terakita A"/>
            <person name="Kuratani S"/>
            <person name="Sato K"/>
            <person name="Hyodo S Kuraku.S."/>
        </authorList>
    </citation>
    <scope>NUCLEOTIDE SEQUENCE [LARGE SCALE GENOMIC DNA]</scope>
</reference>
<evidence type="ECO:0000259" key="1">
    <source>
        <dbReference type="Pfam" id="PF03731"/>
    </source>
</evidence>
<dbReference type="Proteomes" id="UP000288216">
    <property type="component" value="Unassembled WGS sequence"/>
</dbReference>
<dbReference type="InterPro" id="IPR036465">
    <property type="entry name" value="vWFA_dom_sf"/>
</dbReference>
<dbReference type="OrthoDB" id="30826at2759"/>
<dbReference type="AlphaFoldDB" id="A0A401Q7Q1"/>
<dbReference type="STRING" id="75743.A0A401Q7Q1"/>
<dbReference type="GO" id="GO:0003690">
    <property type="term" value="F:double-stranded DNA binding"/>
    <property type="evidence" value="ECO:0007669"/>
    <property type="project" value="TreeGrafter"/>
</dbReference>
<accession>A0A401Q7Q1</accession>
<feature type="domain" description="Ku70/Ku80 N-terminal alpha/beta" evidence="1">
    <location>
        <begin position="2"/>
        <end position="93"/>
    </location>
</feature>
<keyword evidence="3" id="KW-1185">Reference proteome</keyword>
<gene>
    <name evidence="2" type="ORF">scyTo_0021832</name>
</gene>
<dbReference type="Gene3D" id="3.40.50.410">
    <property type="entry name" value="von Willebrand factor, type A domain"/>
    <property type="match status" value="1"/>
</dbReference>
<dbReference type="GO" id="GO:0006303">
    <property type="term" value="P:double-strand break repair via nonhomologous end joining"/>
    <property type="evidence" value="ECO:0007669"/>
    <property type="project" value="TreeGrafter"/>
</dbReference>
<proteinExistence type="predicted"/>
<dbReference type="OMA" id="IECIQWI"/>
<dbReference type="GO" id="GO:0042162">
    <property type="term" value="F:telomeric DNA binding"/>
    <property type="evidence" value="ECO:0007669"/>
    <property type="project" value="TreeGrafter"/>
</dbReference>
<dbReference type="InterPro" id="IPR005161">
    <property type="entry name" value="Ku_N"/>
</dbReference>
<dbReference type="PANTHER" id="PTHR12604:SF4">
    <property type="entry name" value="X-RAY REPAIR CROSS-COMPLEMENTING PROTEIN 5"/>
    <property type="match status" value="1"/>
</dbReference>
<feature type="non-terminal residue" evidence="2">
    <location>
        <position position="1"/>
    </location>
</feature>